<dbReference type="AlphaFoldDB" id="E6Q0E2"/>
<keyword evidence="1" id="KW-0812">Transmembrane</keyword>
<protein>
    <recommendedName>
        <fullName evidence="3">Glycosyltransferase RgtA/B/C/D-like domain-containing protein</fullName>
    </recommendedName>
</protein>
<comment type="caution">
    <text evidence="2">The sequence shown here is derived from an EMBL/GenBank/DDBJ whole genome shotgun (WGS) entry which is preliminary data.</text>
</comment>
<proteinExistence type="predicted"/>
<organism evidence="2">
    <name type="scientific">mine drainage metagenome</name>
    <dbReference type="NCBI Taxonomy" id="410659"/>
    <lineage>
        <taxon>unclassified sequences</taxon>
        <taxon>metagenomes</taxon>
        <taxon>ecological metagenomes</taxon>
    </lineage>
</organism>
<name>E6Q0E2_9ZZZZ</name>
<feature type="transmembrane region" description="Helical" evidence="1">
    <location>
        <begin position="388"/>
        <end position="408"/>
    </location>
</feature>
<evidence type="ECO:0000313" key="2">
    <source>
        <dbReference type="EMBL" id="CBI00651.1"/>
    </source>
</evidence>
<feature type="transmembrane region" description="Helical" evidence="1">
    <location>
        <begin position="150"/>
        <end position="166"/>
    </location>
</feature>
<feature type="transmembrane region" description="Helical" evidence="1">
    <location>
        <begin position="124"/>
        <end position="144"/>
    </location>
</feature>
<reference evidence="2" key="1">
    <citation type="submission" date="2009-10" db="EMBL/GenBank/DDBJ databases">
        <title>Diversity of trophic interactions inside an arsenic-rich microbial ecosystem.</title>
        <authorList>
            <person name="Bertin P.N."/>
            <person name="Heinrich-Salmeron A."/>
            <person name="Pelletier E."/>
            <person name="Goulhen-Chollet F."/>
            <person name="Arsene-Ploetze F."/>
            <person name="Gallien S."/>
            <person name="Calteau A."/>
            <person name="Vallenet D."/>
            <person name="Casiot C."/>
            <person name="Chane-Woon-Ming B."/>
            <person name="Giloteaux L."/>
            <person name="Barakat M."/>
            <person name="Bonnefoy V."/>
            <person name="Bruneel O."/>
            <person name="Chandler M."/>
            <person name="Cleiss J."/>
            <person name="Duran R."/>
            <person name="Elbaz-Poulichet F."/>
            <person name="Fonknechten N."/>
            <person name="Lauga B."/>
            <person name="Mornico D."/>
            <person name="Ortet P."/>
            <person name="Schaeffer C."/>
            <person name="Siguier P."/>
            <person name="Alexander Thil Smith A."/>
            <person name="Van Dorsselaer A."/>
            <person name="Weissenbach J."/>
            <person name="Medigue C."/>
            <person name="Le Paslier D."/>
        </authorList>
    </citation>
    <scope>NUCLEOTIDE SEQUENCE</scope>
</reference>
<sequence length="474" mass="53078">MRISACFALLVGVALRLCFYRQFPQLEGDAQVYGDLAKNLVLHGQLALGDPSGQIHPSLIRLPGYPLFMALCFRVFGMENYWAVVTIQIALDAFACLLLADVARMLAQAVIQRRTGRLEACRGAALVTLWLAELCPFTAIYVSAPLTEGPTIFCIALALWSVLRFQNSPLGASGWRNALLFTFAITWAALLRPDGALLAIALAPALLTSSVRKAIGGRGLARMAAVCVLLALAPFALWTLRNLRVFGVFEPLAPRYASDPGDSSDLGFQRWTKTWTLDFVNTVEIYWPVPGAPVSLGDLPRRAWANSQDRSKLQRIFHDYNTNGYHTTDAMNNALDLLAARNLAARPWRSRLWVPLGRVADMWLRPRVENLPIDLDWWVYRHHHSETIFSWSYAALNLILIALAFAGWLLKPRLWLAMALYMLLRSLLLATVEGPEARYTIEFFPMFFVCGGAWLALRLKSQKQPVNSRLYISD</sequence>
<feature type="transmembrane region" description="Helical" evidence="1">
    <location>
        <begin position="178"/>
        <end position="207"/>
    </location>
</feature>
<keyword evidence="1" id="KW-0472">Membrane</keyword>
<feature type="transmembrane region" description="Helical" evidence="1">
    <location>
        <begin position="219"/>
        <end position="240"/>
    </location>
</feature>
<evidence type="ECO:0008006" key="3">
    <source>
        <dbReference type="Google" id="ProtNLM"/>
    </source>
</evidence>
<accession>E6Q0E2</accession>
<gene>
    <name evidence="2" type="ORF">CARN3_0203</name>
</gene>
<feature type="transmembrane region" description="Helical" evidence="1">
    <location>
        <begin position="81"/>
        <end position="103"/>
    </location>
</feature>
<dbReference type="EMBL" id="CABN01000159">
    <property type="protein sequence ID" value="CBI00651.1"/>
    <property type="molecule type" value="Genomic_DNA"/>
</dbReference>
<evidence type="ECO:0000256" key="1">
    <source>
        <dbReference type="SAM" id="Phobius"/>
    </source>
</evidence>
<feature type="transmembrane region" description="Helical" evidence="1">
    <location>
        <begin position="439"/>
        <end position="457"/>
    </location>
</feature>
<keyword evidence="1" id="KW-1133">Transmembrane helix</keyword>